<dbReference type="AlphaFoldDB" id="A0A7W9H8D5"/>
<dbReference type="EMBL" id="JACHNE010000001">
    <property type="protein sequence ID" value="MBB5797226.1"/>
    <property type="molecule type" value="Genomic_DNA"/>
</dbReference>
<comment type="caution">
    <text evidence="1">The sequence shown here is derived from an EMBL/GenBank/DDBJ whole genome shotgun (WGS) entry which is preliminary data.</text>
</comment>
<name>A0A7W9H8D5_9ACTN</name>
<protein>
    <submittedName>
        <fullName evidence="1">Uncharacterized protein</fullName>
    </submittedName>
</protein>
<proteinExistence type="predicted"/>
<gene>
    <name evidence="1" type="ORF">HDA41_005190</name>
</gene>
<reference evidence="1 2" key="1">
    <citation type="submission" date="2020-08" db="EMBL/GenBank/DDBJ databases">
        <title>Sequencing the genomes of 1000 actinobacteria strains.</title>
        <authorList>
            <person name="Klenk H.-P."/>
        </authorList>
    </citation>
    <scope>NUCLEOTIDE SEQUENCE [LARGE SCALE GENOMIC DNA]</scope>
    <source>
        <strain evidence="1 2">DSM 40084</strain>
    </source>
</reference>
<sequence>MPYGSRGGIRTYAHRPVYDDRGATGTEYLGMVAVSAAIVHGLDSTDTTFAIRVDAQQGSLSDGDLDRIIDSVEVH</sequence>
<accession>A0A7W9H8D5</accession>
<keyword evidence="2" id="KW-1185">Reference proteome</keyword>
<evidence type="ECO:0000313" key="2">
    <source>
        <dbReference type="Proteomes" id="UP000590647"/>
    </source>
</evidence>
<dbReference type="RefSeq" id="WP_184994189.1">
    <property type="nucleotide sequence ID" value="NZ_JACHNE010000001.1"/>
</dbReference>
<organism evidence="1 2">
    <name type="scientific">Streptomyces caelestis</name>
    <dbReference type="NCBI Taxonomy" id="36816"/>
    <lineage>
        <taxon>Bacteria</taxon>
        <taxon>Bacillati</taxon>
        <taxon>Actinomycetota</taxon>
        <taxon>Actinomycetes</taxon>
        <taxon>Kitasatosporales</taxon>
        <taxon>Streptomycetaceae</taxon>
        <taxon>Streptomyces</taxon>
    </lineage>
</organism>
<dbReference type="Proteomes" id="UP000590647">
    <property type="component" value="Unassembled WGS sequence"/>
</dbReference>
<evidence type="ECO:0000313" key="1">
    <source>
        <dbReference type="EMBL" id="MBB5797226.1"/>
    </source>
</evidence>